<evidence type="ECO:0000313" key="7">
    <source>
        <dbReference type="Proteomes" id="UP000565715"/>
    </source>
</evidence>
<evidence type="ECO:0000259" key="5">
    <source>
        <dbReference type="PROSITE" id="PS50893"/>
    </source>
</evidence>
<dbReference type="PROSITE" id="PS00211">
    <property type="entry name" value="ABC_TRANSPORTER_1"/>
    <property type="match status" value="1"/>
</dbReference>
<name>A0A846XMT3_9NOCA</name>
<sequence>MSHEENGSTPVSEPILQVCAAERRFGELTVFRDVGFGVAAGRSCAIVGANGAGKSTLLRCVLGRDRLDAGRITIDGRDVDEAQPHFRSTVAAVSGDDATFAHLTVHEHLQLVAIAHGTAEPHRVASRALSDVGLSGAADQLPVTLSSGQRRRLALASAFVRPRRLLVLDEPEQHLDRAGRAWLAHALIAEKESDTAILLVSHDPDLVAAVADDVVDGDLWR</sequence>
<evidence type="ECO:0000256" key="3">
    <source>
        <dbReference type="ARBA" id="ARBA00022741"/>
    </source>
</evidence>
<dbReference type="Pfam" id="PF00005">
    <property type="entry name" value="ABC_tran"/>
    <property type="match status" value="1"/>
</dbReference>
<dbReference type="GO" id="GO:0005524">
    <property type="term" value="F:ATP binding"/>
    <property type="evidence" value="ECO:0007669"/>
    <property type="project" value="UniProtKB-KW"/>
</dbReference>
<proteinExistence type="inferred from homology"/>
<protein>
    <submittedName>
        <fullName evidence="6">ABC transporter ATP-binding protein</fullName>
    </submittedName>
</protein>
<evidence type="ECO:0000256" key="4">
    <source>
        <dbReference type="ARBA" id="ARBA00022840"/>
    </source>
</evidence>
<dbReference type="AlphaFoldDB" id="A0A846XMT3"/>
<dbReference type="SUPFAM" id="SSF52540">
    <property type="entry name" value="P-loop containing nucleoside triphosphate hydrolases"/>
    <property type="match status" value="1"/>
</dbReference>
<dbReference type="GO" id="GO:0016887">
    <property type="term" value="F:ATP hydrolysis activity"/>
    <property type="evidence" value="ECO:0007669"/>
    <property type="project" value="InterPro"/>
</dbReference>
<feature type="domain" description="ABC transporter" evidence="5">
    <location>
        <begin position="16"/>
        <end position="219"/>
    </location>
</feature>
<keyword evidence="7" id="KW-1185">Reference proteome</keyword>
<evidence type="ECO:0000256" key="1">
    <source>
        <dbReference type="ARBA" id="ARBA00005417"/>
    </source>
</evidence>
<evidence type="ECO:0000313" key="6">
    <source>
        <dbReference type="EMBL" id="NKY35034.1"/>
    </source>
</evidence>
<dbReference type="PANTHER" id="PTHR43335">
    <property type="entry name" value="ABC TRANSPORTER, ATP-BINDING PROTEIN"/>
    <property type="match status" value="1"/>
</dbReference>
<gene>
    <name evidence="6" type="ORF">HGA13_18430</name>
</gene>
<keyword evidence="4 6" id="KW-0067">ATP-binding</keyword>
<comment type="caution">
    <text evidence="6">The sequence shown here is derived from an EMBL/GenBank/DDBJ whole genome shotgun (WGS) entry which is preliminary data.</text>
</comment>
<dbReference type="InterPro" id="IPR003593">
    <property type="entry name" value="AAA+_ATPase"/>
</dbReference>
<dbReference type="EMBL" id="JAAXOO010000004">
    <property type="protein sequence ID" value="NKY35034.1"/>
    <property type="molecule type" value="Genomic_DNA"/>
</dbReference>
<dbReference type="InterPro" id="IPR027417">
    <property type="entry name" value="P-loop_NTPase"/>
</dbReference>
<dbReference type="InterPro" id="IPR003439">
    <property type="entry name" value="ABC_transporter-like_ATP-bd"/>
</dbReference>
<organism evidence="6 7">
    <name type="scientific">Nocardia speluncae</name>
    <dbReference type="NCBI Taxonomy" id="419477"/>
    <lineage>
        <taxon>Bacteria</taxon>
        <taxon>Bacillati</taxon>
        <taxon>Actinomycetota</taxon>
        <taxon>Actinomycetes</taxon>
        <taxon>Mycobacteriales</taxon>
        <taxon>Nocardiaceae</taxon>
        <taxon>Nocardia</taxon>
    </lineage>
</organism>
<dbReference type="PROSITE" id="PS50893">
    <property type="entry name" value="ABC_TRANSPORTER_2"/>
    <property type="match status" value="1"/>
</dbReference>
<dbReference type="PANTHER" id="PTHR43335:SF4">
    <property type="entry name" value="ABC TRANSPORTER, ATP-BINDING PROTEIN"/>
    <property type="match status" value="1"/>
</dbReference>
<keyword evidence="3" id="KW-0547">Nucleotide-binding</keyword>
<reference evidence="6 7" key="1">
    <citation type="submission" date="2020-04" db="EMBL/GenBank/DDBJ databases">
        <title>MicrobeNet Type strains.</title>
        <authorList>
            <person name="Nicholson A.C."/>
        </authorList>
    </citation>
    <scope>NUCLEOTIDE SEQUENCE [LARGE SCALE GENOMIC DNA]</scope>
    <source>
        <strain evidence="6 7">DSM 45078</strain>
    </source>
</reference>
<dbReference type="Gene3D" id="3.40.50.300">
    <property type="entry name" value="P-loop containing nucleotide triphosphate hydrolases"/>
    <property type="match status" value="1"/>
</dbReference>
<accession>A0A846XMT3</accession>
<dbReference type="InterPro" id="IPR017871">
    <property type="entry name" value="ABC_transporter-like_CS"/>
</dbReference>
<dbReference type="SMART" id="SM00382">
    <property type="entry name" value="AAA"/>
    <property type="match status" value="1"/>
</dbReference>
<evidence type="ECO:0000256" key="2">
    <source>
        <dbReference type="ARBA" id="ARBA00022448"/>
    </source>
</evidence>
<keyword evidence="2" id="KW-0813">Transport</keyword>
<dbReference type="Proteomes" id="UP000565715">
    <property type="component" value="Unassembled WGS sequence"/>
</dbReference>
<comment type="similarity">
    <text evidence="1">Belongs to the ABC transporter superfamily.</text>
</comment>